<evidence type="ECO:0000256" key="2">
    <source>
        <dbReference type="ARBA" id="ARBA00004742"/>
    </source>
</evidence>
<evidence type="ECO:0000256" key="1">
    <source>
        <dbReference type="ARBA" id="ARBA00001966"/>
    </source>
</evidence>
<keyword evidence="9 11" id="KW-0456">Lyase</keyword>
<keyword evidence="7 11" id="KW-0408">Iron</keyword>
<dbReference type="PIRSF" id="PIRSF036692">
    <property type="entry name" value="SDH_B"/>
    <property type="match status" value="1"/>
</dbReference>
<evidence type="ECO:0000313" key="15">
    <source>
        <dbReference type="Proteomes" id="UP000007468"/>
    </source>
</evidence>
<dbReference type="Proteomes" id="UP000007468">
    <property type="component" value="Chromosome"/>
</dbReference>
<protein>
    <recommendedName>
        <fullName evidence="11">L-serine deaminase</fullName>
    </recommendedName>
</protein>
<dbReference type="NCBIfam" id="TIGR00719">
    <property type="entry name" value="sda_beta"/>
    <property type="match status" value="1"/>
</dbReference>
<dbReference type="AlphaFoldDB" id="D6GU18"/>
<evidence type="ECO:0000259" key="13">
    <source>
        <dbReference type="PROSITE" id="PS51671"/>
    </source>
</evidence>
<evidence type="ECO:0000256" key="6">
    <source>
        <dbReference type="ARBA" id="ARBA00022723"/>
    </source>
</evidence>
<proteinExistence type="inferred from homology"/>
<dbReference type="Gene3D" id="3.30.70.260">
    <property type="match status" value="1"/>
</dbReference>
<dbReference type="InterPro" id="IPR029009">
    <property type="entry name" value="ASB_dom_sf"/>
</dbReference>
<dbReference type="GO" id="GO:0046872">
    <property type="term" value="F:metal ion binding"/>
    <property type="evidence" value="ECO:0007669"/>
    <property type="project" value="UniProtKB-UniRule"/>
</dbReference>
<evidence type="ECO:0000256" key="4">
    <source>
        <dbReference type="ARBA" id="ARBA00022432"/>
    </source>
</evidence>
<keyword evidence="4 11" id="KW-0312">Gluconeogenesis</keyword>
<reference evidence="15" key="1">
    <citation type="submission" date="2010-12" db="EMBL/GenBank/DDBJ databases">
        <title>The genome sequence of Filifactor alocis strain ATCC 35896.</title>
        <authorList>
            <consortium name="The Broad Institute Genome Sequencing Platform"/>
            <person name="Ward D."/>
            <person name="Earl A."/>
            <person name="Feldgarden M."/>
            <person name="Young S.K."/>
            <person name="Gargeya S."/>
            <person name="Zeng Q."/>
            <person name="Alvarado L."/>
            <person name="Berlin A."/>
            <person name="Bochicchio J."/>
            <person name="Chapman S.B."/>
            <person name="Chen Z."/>
            <person name="Freedman E."/>
            <person name="Gellesch M."/>
            <person name="Goldberg J."/>
            <person name="Griggs A."/>
            <person name="Gujja S."/>
            <person name="Heilman E."/>
            <person name="Heiman D."/>
            <person name="Howarth C."/>
            <person name="Mehta T."/>
            <person name="Neiman D."/>
            <person name="Pearson M."/>
            <person name="Roberts A."/>
            <person name="Saif S."/>
            <person name="Shea T."/>
            <person name="Shenoy N."/>
            <person name="Sisk P."/>
            <person name="Stolte C."/>
            <person name="Sykes S."/>
            <person name="White J."/>
            <person name="Yandava C."/>
            <person name="Izard J."/>
            <person name="Blanton J.M."/>
            <person name="Baranova O.V."/>
            <person name="Tanner A.C."/>
            <person name="Dewhirst F.E."/>
            <person name="Haas B."/>
            <person name="Nusbaum C."/>
            <person name="Birren B."/>
        </authorList>
    </citation>
    <scope>NUCLEOTIDE SEQUENCE [LARGE SCALE GENOMIC DNA]</scope>
    <source>
        <strain evidence="15">ATCC 35896 / D40 B5</strain>
    </source>
</reference>
<dbReference type="InterPro" id="IPR045865">
    <property type="entry name" value="ACT-like_dom_sf"/>
</dbReference>
<evidence type="ECO:0000256" key="3">
    <source>
        <dbReference type="ARBA" id="ARBA00008636"/>
    </source>
</evidence>
<dbReference type="SUPFAM" id="SSF55021">
    <property type="entry name" value="ACT-like"/>
    <property type="match status" value="1"/>
</dbReference>
<dbReference type="STRING" id="546269.HMPREF0389_01608"/>
<dbReference type="PANTHER" id="PTHR30182:SF12">
    <property type="entry name" value="L-SERINE DEHYDRATASE, BETA CHAIN-RELATED"/>
    <property type="match status" value="1"/>
</dbReference>
<comment type="pathway">
    <text evidence="2 11">Carbohydrate biosynthesis; gluconeogenesis.</text>
</comment>
<evidence type="ECO:0000256" key="8">
    <source>
        <dbReference type="ARBA" id="ARBA00023014"/>
    </source>
</evidence>
<dbReference type="RefSeq" id="WP_014262339.1">
    <property type="nucleotide sequence ID" value="NC_016630.1"/>
</dbReference>
<dbReference type="PROSITE" id="PS51671">
    <property type="entry name" value="ACT"/>
    <property type="match status" value="1"/>
</dbReference>
<dbReference type="PATRIC" id="fig|546269.5.peg.723"/>
<organism evidence="14 15">
    <name type="scientific">Filifactor alocis (strain ATCC 35896 / CCUG 47790 / D40 B5)</name>
    <name type="common">Fusobacterium alocis</name>
    <dbReference type="NCBI Taxonomy" id="546269"/>
    <lineage>
        <taxon>Bacteria</taxon>
        <taxon>Bacillati</taxon>
        <taxon>Bacillota</taxon>
        <taxon>Clostridia</taxon>
        <taxon>Peptostreptococcales</taxon>
        <taxon>Filifactoraceae</taxon>
        <taxon>Filifactor</taxon>
    </lineage>
</organism>
<feature type="domain" description="ACT" evidence="13">
    <location>
        <begin position="150"/>
        <end position="222"/>
    </location>
</feature>
<evidence type="ECO:0000256" key="7">
    <source>
        <dbReference type="ARBA" id="ARBA00023004"/>
    </source>
</evidence>
<evidence type="ECO:0000256" key="12">
    <source>
        <dbReference type="RuleBase" id="RU366059"/>
    </source>
</evidence>
<evidence type="ECO:0000313" key="14">
    <source>
        <dbReference type="EMBL" id="EFE27689.1"/>
    </source>
</evidence>
<dbReference type="SUPFAM" id="SSF143548">
    <property type="entry name" value="Serine metabolism enzymes domain"/>
    <property type="match status" value="1"/>
</dbReference>
<dbReference type="Pfam" id="PF03315">
    <property type="entry name" value="SDH_beta"/>
    <property type="match status" value="1"/>
</dbReference>
<evidence type="ECO:0000256" key="5">
    <source>
        <dbReference type="ARBA" id="ARBA00022485"/>
    </source>
</evidence>
<evidence type="ECO:0000256" key="9">
    <source>
        <dbReference type="ARBA" id="ARBA00023239"/>
    </source>
</evidence>
<keyword evidence="15" id="KW-1185">Reference proteome</keyword>
<keyword evidence="6 11" id="KW-0479">Metal-binding</keyword>
<comment type="similarity">
    <text evidence="3 11 12">Belongs to the iron-sulfur dependent L-serine dehydratase family.</text>
</comment>
<dbReference type="eggNOG" id="COG1760">
    <property type="taxonomic scope" value="Bacteria"/>
</dbReference>
<dbReference type="InterPro" id="IPR051318">
    <property type="entry name" value="Fe-S_L-Ser"/>
</dbReference>
<dbReference type="GO" id="GO:0006094">
    <property type="term" value="P:gluconeogenesis"/>
    <property type="evidence" value="ECO:0007669"/>
    <property type="project" value="UniProtKB-UniRule"/>
</dbReference>
<dbReference type="UniPathway" id="UPA00138"/>
<sequence length="222" mass="24659">MAEYTAFDILGPVMIGPSSSHTAGACRIANIARKICGSDFESVEFFLHGSFAYTYKGHGTDCALIGGMLGYDTDDSRIRTAFEDAEKQNMKYKIHKIDLGEEYHPNTVKILFHFEDREDEYVIGSSIGGGAMVIVNINGIKVEYCGGYPTILLQYNEQKGVIASVSTILLDNNYNIETIMTHKNTLTNVVTLTIEVDSKITDTVKEQIGNTNRFLTQKYVEV</sequence>
<name>D6GU18_FILAD</name>
<dbReference type="GO" id="GO:0051539">
    <property type="term" value="F:4 iron, 4 sulfur cluster binding"/>
    <property type="evidence" value="ECO:0007669"/>
    <property type="project" value="UniProtKB-UniRule"/>
</dbReference>
<keyword evidence="8 11" id="KW-0411">Iron-sulfur</keyword>
<evidence type="ECO:0000256" key="10">
    <source>
        <dbReference type="ARBA" id="ARBA00049406"/>
    </source>
</evidence>
<dbReference type="InterPro" id="IPR005131">
    <property type="entry name" value="Ser_deHydtase_bsu"/>
</dbReference>
<accession>D6GU18</accession>
<gene>
    <name evidence="14" type="primary">sdaAB</name>
    <name evidence="14" type="ordered locus">HMPREF0389_01608</name>
</gene>
<dbReference type="KEGG" id="faa:HMPREF0389_01608"/>
<dbReference type="OrthoDB" id="9813137at2"/>
<dbReference type="Gene3D" id="3.30.1330.90">
    <property type="entry name" value="D-3-phosphoglycerate dehydrogenase, domain 3"/>
    <property type="match status" value="1"/>
</dbReference>
<evidence type="ECO:0000256" key="11">
    <source>
        <dbReference type="PIRNR" id="PIRNR036692"/>
    </source>
</evidence>
<dbReference type="InterPro" id="IPR002912">
    <property type="entry name" value="ACT_dom"/>
</dbReference>
<dbReference type="EMBL" id="CP002390">
    <property type="protein sequence ID" value="EFE27689.1"/>
    <property type="molecule type" value="Genomic_DNA"/>
</dbReference>
<dbReference type="PANTHER" id="PTHR30182">
    <property type="entry name" value="L-SERINE DEHYDRATASE"/>
    <property type="match status" value="1"/>
</dbReference>
<dbReference type="GO" id="GO:0003941">
    <property type="term" value="F:L-serine ammonia-lyase activity"/>
    <property type="evidence" value="ECO:0007669"/>
    <property type="project" value="UniProtKB-UniRule"/>
</dbReference>
<comment type="cofactor">
    <cofactor evidence="1 12">
        <name>[4Fe-4S] cluster</name>
        <dbReference type="ChEBI" id="CHEBI:49883"/>
    </cofactor>
</comment>
<dbReference type="InterPro" id="IPR004643">
    <property type="entry name" value="Fe-S_L-Ser_bsu"/>
</dbReference>
<keyword evidence="5 11" id="KW-0004">4Fe-4S</keyword>
<comment type="catalytic activity">
    <reaction evidence="10 11 12">
        <text>L-serine = pyruvate + NH4(+)</text>
        <dbReference type="Rhea" id="RHEA:19169"/>
        <dbReference type="ChEBI" id="CHEBI:15361"/>
        <dbReference type="ChEBI" id="CHEBI:28938"/>
        <dbReference type="ChEBI" id="CHEBI:33384"/>
        <dbReference type="EC" id="4.3.1.17"/>
    </reaction>
</comment>